<evidence type="ECO:0000313" key="3">
    <source>
        <dbReference type="Proteomes" id="UP000594943"/>
    </source>
</evidence>
<proteinExistence type="predicted"/>
<evidence type="ECO:0000256" key="1">
    <source>
        <dbReference type="SAM" id="MobiDB-lite"/>
    </source>
</evidence>
<feature type="region of interest" description="Disordered" evidence="1">
    <location>
        <begin position="49"/>
        <end position="78"/>
    </location>
</feature>
<organism evidence="2 3">
    <name type="scientific">Burkholderia humptydooensis</name>
    <dbReference type="NCBI Taxonomy" id="430531"/>
    <lineage>
        <taxon>Bacteria</taxon>
        <taxon>Pseudomonadati</taxon>
        <taxon>Pseudomonadota</taxon>
        <taxon>Betaproteobacteria</taxon>
        <taxon>Burkholderiales</taxon>
        <taxon>Burkholderiaceae</taxon>
        <taxon>Burkholderia</taxon>
        <taxon>pseudomallei group</taxon>
    </lineage>
</organism>
<dbReference type="RefSeq" id="WP_006027848.1">
    <property type="nucleotide sequence ID" value="NZ_CP013382.1"/>
</dbReference>
<gene>
    <name evidence="2" type="ORF">I6G56_26570</name>
</gene>
<reference evidence="2 3" key="1">
    <citation type="submission" date="2020-12" db="EMBL/GenBank/DDBJ databases">
        <title>FDA dAtabase for Regulatory Grade micrObial Sequences (FDA-ARGOS): Supporting development and validation of Infectious Disease Dx tests.</title>
        <authorList>
            <person name="Nelson B."/>
            <person name="Plummer A."/>
            <person name="Tallon L."/>
            <person name="Sadzewicz L."/>
            <person name="Zhao X."/>
            <person name="Boylan J."/>
            <person name="Ott S."/>
            <person name="Bowen H."/>
            <person name="Vavikolanu K."/>
            <person name="Mehta A."/>
            <person name="Aluvathingal J."/>
            <person name="Nadendla S."/>
            <person name="Myers T."/>
            <person name="Yan Y."/>
            <person name="Sichtig H."/>
        </authorList>
    </citation>
    <scope>NUCLEOTIDE SEQUENCE [LARGE SCALE GENOMIC DNA]</scope>
    <source>
        <strain evidence="2 3">FDAARGOS_899</strain>
    </source>
</reference>
<dbReference type="Proteomes" id="UP000594943">
    <property type="component" value="Chromosome 2"/>
</dbReference>
<feature type="region of interest" description="Disordered" evidence="1">
    <location>
        <begin position="135"/>
        <end position="158"/>
    </location>
</feature>
<protein>
    <submittedName>
        <fullName evidence="2">Uncharacterized protein</fullName>
    </submittedName>
</protein>
<evidence type="ECO:0000313" key="2">
    <source>
        <dbReference type="EMBL" id="QPS45709.1"/>
    </source>
</evidence>
<dbReference type="EMBL" id="CP065687">
    <property type="protein sequence ID" value="QPS45709.1"/>
    <property type="molecule type" value="Genomic_DNA"/>
</dbReference>
<dbReference type="KEGG" id="bhg:I6G56_26570"/>
<sequence>MAKMVKINVLTAFTIRLLHEGEEVVRRVEAGVQEVEHFIADHWYAKAHTGPLPEKSADSDGSQGGTPDQADTLAATKADLQAESDRLDKLRVELDTFSKGLDERAAALDTREAAVAAGEQDLAARVAAFEAAQKDAAAAAKDGTADGATQKAGSGKKA</sequence>
<dbReference type="AlphaFoldDB" id="A0A7U4PBD6"/>
<accession>A0A7T2U576</accession>
<feature type="compositionally biased region" description="Low complexity" evidence="1">
    <location>
        <begin position="135"/>
        <end position="150"/>
    </location>
</feature>
<name>A0A7U4PBD6_9BURK</name>
<accession>A0A7U4PBD6</accession>